<evidence type="ECO:0000313" key="1">
    <source>
        <dbReference type="EMBL" id="WVX47707.1"/>
    </source>
</evidence>
<dbReference type="RefSeq" id="WP_187430277.1">
    <property type="nucleotide sequence ID" value="NZ_CP143423.1"/>
</dbReference>
<proteinExistence type="predicted"/>
<dbReference type="Proteomes" id="UP001318682">
    <property type="component" value="Chromosome"/>
</dbReference>
<protein>
    <submittedName>
        <fullName evidence="1">Uncharacterized protein</fullName>
    </submittedName>
</protein>
<dbReference type="EMBL" id="CP143423">
    <property type="protein sequence ID" value="WVX47707.1"/>
    <property type="molecule type" value="Genomic_DNA"/>
</dbReference>
<gene>
    <name evidence="1" type="ORF">ROLI_007780</name>
</gene>
<keyword evidence="2" id="KW-1185">Reference proteome</keyword>
<accession>A0ABZ2BNX3</accession>
<sequence length="126" mass="13815">MNVVEGLTAASLALGLVKDLRDIDRSVDEAEYKLKIAEIIKALADAKIALSDAKMKISNLENTLAGKSHGDICPICKSGRLLVLNVERHEIYPGIEFHISKCSDETCMYSNERTFDANIGEYKGQG</sequence>
<reference evidence="2" key="1">
    <citation type="submission" date="2024-01" db="EMBL/GenBank/DDBJ databases">
        <title>Roseobacter fucihabitans sp. nov., isolated from the brown alga Fucus spiralis.</title>
        <authorList>
            <person name="Hahnke S."/>
            <person name="Berger M."/>
            <person name="Schlingloff A."/>
            <person name="Athale I."/>
            <person name="Neumann-Schaal M."/>
            <person name="Adenaya A."/>
            <person name="Poehlein A."/>
            <person name="Daniel R."/>
            <person name="Pertersen J."/>
            <person name="Brinkhoff T."/>
        </authorList>
    </citation>
    <scope>NUCLEOTIDE SEQUENCE [LARGE SCALE GENOMIC DNA]</scope>
    <source>
        <strain evidence="2">B14</strain>
    </source>
</reference>
<organism evidence="1 2">
    <name type="scientific">Roseobacter fucihabitans</name>
    <dbReference type="NCBI Taxonomy" id="1537242"/>
    <lineage>
        <taxon>Bacteria</taxon>
        <taxon>Pseudomonadati</taxon>
        <taxon>Pseudomonadota</taxon>
        <taxon>Alphaproteobacteria</taxon>
        <taxon>Rhodobacterales</taxon>
        <taxon>Roseobacteraceae</taxon>
        <taxon>Roseobacter</taxon>
    </lineage>
</organism>
<name>A0ABZ2BNX3_9RHOB</name>
<evidence type="ECO:0000313" key="2">
    <source>
        <dbReference type="Proteomes" id="UP001318682"/>
    </source>
</evidence>